<proteinExistence type="predicted"/>
<keyword evidence="2" id="KW-1185">Reference proteome</keyword>
<dbReference type="PROSITE" id="PS51257">
    <property type="entry name" value="PROKAR_LIPOPROTEIN"/>
    <property type="match status" value="1"/>
</dbReference>
<dbReference type="OrthoDB" id="5875208at2759"/>
<protein>
    <submittedName>
        <fullName evidence="3">DUF5680 domain-containing protein</fullName>
    </submittedName>
</protein>
<name>A0A183FHV0_HELPZ</name>
<sequence>MKIFERIMDGRIRNIARLSTMQCGFVVGCCTIDAIDALLDGPILKDKQDGKYEIVAVVRRTFLIEENPIFYFYTDYVMDWKKNPNDEKKDFTDLYTDDPFMFYELIVSVNDRIVRHVEFGGGKRQCNNAYLWIPDHGIYYLSGKERGYGSSHMEFITMYYFPHFFPQILS</sequence>
<accession>A0A3P7X4S8</accession>
<reference evidence="3" key="2">
    <citation type="submission" date="2019-09" db="UniProtKB">
        <authorList>
            <consortium name="WormBaseParasite"/>
        </authorList>
    </citation>
    <scope>IDENTIFICATION</scope>
</reference>
<organism evidence="2 3">
    <name type="scientific">Heligmosomoides polygyrus</name>
    <name type="common">Parasitic roundworm</name>
    <dbReference type="NCBI Taxonomy" id="6339"/>
    <lineage>
        <taxon>Eukaryota</taxon>
        <taxon>Metazoa</taxon>
        <taxon>Ecdysozoa</taxon>
        <taxon>Nematoda</taxon>
        <taxon>Chromadorea</taxon>
        <taxon>Rhabditida</taxon>
        <taxon>Rhabditina</taxon>
        <taxon>Rhabditomorpha</taxon>
        <taxon>Strongyloidea</taxon>
        <taxon>Heligmosomidae</taxon>
        <taxon>Heligmosomoides</taxon>
    </lineage>
</organism>
<dbReference type="EMBL" id="UZAH01025654">
    <property type="protein sequence ID" value="VDO68066.1"/>
    <property type="molecule type" value="Genomic_DNA"/>
</dbReference>
<evidence type="ECO:0000313" key="3">
    <source>
        <dbReference type="WBParaSite" id="HPBE_0000639301-mRNA-1"/>
    </source>
</evidence>
<dbReference type="AlphaFoldDB" id="A0A183FHV0"/>
<dbReference type="Proteomes" id="UP000050761">
    <property type="component" value="Unassembled WGS sequence"/>
</dbReference>
<evidence type="ECO:0000313" key="1">
    <source>
        <dbReference type="EMBL" id="VDO68066.1"/>
    </source>
</evidence>
<dbReference type="WBParaSite" id="HPBE_0000639301-mRNA-1">
    <property type="protein sequence ID" value="HPBE_0000639301-mRNA-1"/>
    <property type="gene ID" value="HPBE_0000639301"/>
</dbReference>
<gene>
    <name evidence="1" type="ORF">HPBE_LOCUS6394</name>
</gene>
<accession>A0A183FHV0</accession>
<reference evidence="1 2" key="1">
    <citation type="submission" date="2018-11" db="EMBL/GenBank/DDBJ databases">
        <authorList>
            <consortium name="Pathogen Informatics"/>
        </authorList>
    </citation>
    <scope>NUCLEOTIDE SEQUENCE [LARGE SCALE GENOMIC DNA]</scope>
</reference>
<evidence type="ECO:0000313" key="2">
    <source>
        <dbReference type="Proteomes" id="UP000050761"/>
    </source>
</evidence>